<protein>
    <submittedName>
        <fullName evidence="2">Methyltransferase domain-containing protein</fullName>
    </submittedName>
</protein>
<keyword evidence="2" id="KW-0489">Methyltransferase</keyword>
<keyword evidence="2" id="KW-0808">Transferase</keyword>
<dbReference type="InterPro" id="IPR019410">
    <property type="entry name" value="Methyltransf_16"/>
</dbReference>
<dbReference type="Pfam" id="PF10294">
    <property type="entry name" value="Methyltransf_16"/>
    <property type="match status" value="1"/>
</dbReference>
<keyword evidence="3" id="KW-1185">Reference proteome</keyword>
<dbReference type="EMBL" id="CP098502">
    <property type="protein sequence ID" value="UTI65763.1"/>
    <property type="molecule type" value="Genomic_DNA"/>
</dbReference>
<dbReference type="SUPFAM" id="SSF53335">
    <property type="entry name" value="S-adenosyl-L-methionine-dependent methyltransferases"/>
    <property type="match status" value="1"/>
</dbReference>
<dbReference type="PANTHER" id="PTHR14614">
    <property type="entry name" value="HEPATOCELLULAR CARCINOMA-ASSOCIATED ANTIGEN"/>
    <property type="match status" value="1"/>
</dbReference>
<dbReference type="Proteomes" id="UP001056035">
    <property type="component" value="Chromosome"/>
</dbReference>
<gene>
    <name evidence="2" type="ORF">NBH00_05995</name>
</gene>
<dbReference type="RefSeq" id="WP_254572441.1">
    <property type="nucleotide sequence ID" value="NZ_CP098502.1"/>
</dbReference>
<dbReference type="GO" id="GO:0008168">
    <property type="term" value="F:methyltransferase activity"/>
    <property type="evidence" value="ECO:0007669"/>
    <property type="project" value="UniProtKB-KW"/>
</dbReference>
<evidence type="ECO:0000313" key="2">
    <source>
        <dbReference type="EMBL" id="UTI65763.1"/>
    </source>
</evidence>
<dbReference type="GO" id="GO:0032259">
    <property type="term" value="P:methylation"/>
    <property type="evidence" value="ECO:0007669"/>
    <property type="project" value="UniProtKB-KW"/>
</dbReference>
<name>A0ABY5DUS5_9ACTN</name>
<dbReference type="InterPro" id="IPR029063">
    <property type="entry name" value="SAM-dependent_MTases_sf"/>
</dbReference>
<sequence length="219" mass="22677">MPGPGPGPGPGLVEEAVDLGDGRPPLRITRPASSEALIDEDAFGEDEYLPYWAELWPSAIVLARAVAREDLRGRRVLEVGCGLALPALAAARAGAAPVVATDWAPDAVAAAAANAAAAGLDVRTAVADWRDPAPLLEARPFDLVLAADVLYEARAVAPLLALLDALATPRVLLADPSRATAEPFLEAVAAGGRWAVTTTADPARPMVRLHELRAAGPRD</sequence>
<proteinExistence type="predicted"/>
<evidence type="ECO:0000256" key="1">
    <source>
        <dbReference type="SAM" id="MobiDB-lite"/>
    </source>
</evidence>
<reference evidence="2 3" key="1">
    <citation type="submission" date="2022-06" db="EMBL/GenBank/DDBJ databases">
        <title>Paraconexibacter antarcticus.</title>
        <authorList>
            <person name="Kim C.S."/>
        </authorList>
    </citation>
    <scope>NUCLEOTIDE SEQUENCE [LARGE SCALE GENOMIC DNA]</scope>
    <source>
        <strain evidence="2 3">02-257</strain>
    </source>
</reference>
<dbReference type="Gene3D" id="3.40.50.150">
    <property type="entry name" value="Vaccinia Virus protein VP39"/>
    <property type="match status" value="1"/>
</dbReference>
<organism evidence="2 3">
    <name type="scientific">Paraconexibacter antarcticus</name>
    <dbReference type="NCBI Taxonomy" id="2949664"/>
    <lineage>
        <taxon>Bacteria</taxon>
        <taxon>Bacillati</taxon>
        <taxon>Actinomycetota</taxon>
        <taxon>Thermoleophilia</taxon>
        <taxon>Solirubrobacterales</taxon>
        <taxon>Paraconexibacteraceae</taxon>
        <taxon>Paraconexibacter</taxon>
    </lineage>
</organism>
<accession>A0ABY5DUS5</accession>
<dbReference type="PANTHER" id="PTHR14614:SF132">
    <property type="entry name" value="PROTEIN-LYSINE METHYLTRANSFERASE C42C1.13"/>
    <property type="match status" value="1"/>
</dbReference>
<evidence type="ECO:0000313" key="3">
    <source>
        <dbReference type="Proteomes" id="UP001056035"/>
    </source>
</evidence>
<feature type="region of interest" description="Disordered" evidence="1">
    <location>
        <begin position="1"/>
        <end position="25"/>
    </location>
</feature>